<dbReference type="InterPro" id="IPR001584">
    <property type="entry name" value="Integrase_cat-core"/>
</dbReference>
<feature type="domain" description="Integrase catalytic" evidence="6">
    <location>
        <begin position="120"/>
        <end position="296"/>
    </location>
</feature>
<dbReference type="GO" id="GO:0003677">
    <property type="term" value="F:DNA binding"/>
    <property type="evidence" value="ECO:0007669"/>
    <property type="project" value="UniProtKB-KW"/>
</dbReference>
<dbReference type="AlphaFoldDB" id="A0A347WNS3"/>
<dbReference type="GO" id="GO:0015074">
    <property type="term" value="P:DNA integration"/>
    <property type="evidence" value="ECO:0007669"/>
    <property type="project" value="InterPro"/>
</dbReference>
<evidence type="ECO:0000313" key="9">
    <source>
        <dbReference type="EMBL" id="AXY26730.1"/>
    </source>
</evidence>
<dbReference type="InterPro" id="IPR017894">
    <property type="entry name" value="HTH_IS21_transposase_type"/>
</dbReference>
<dbReference type="Pfam" id="PF02796">
    <property type="entry name" value="HTH_7"/>
    <property type="match status" value="1"/>
</dbReference>
<dbReference type="PROSITE" id="PS50531">
    <property type="entry name" value="HTH_IS21"/>
    <property type="match status" value="1"/>
</dbReference>
<dbReference type="GO" id="GO:0032196">
    <property type="term" value="P:transposition"/>
    <property type="evidence" value="ECO:0007669"/>
    <property type="project" value="UniProtKB-KW"/>
</dbReference>
<reference evidence="9 11" key="1">
    <citation type="submission" date="2017-09" db="EMBL/GenBank/DDBJ databases">
        <title>Complete genome sequence of Oxytococcus suis strain ZY16052.</title>
        <authorList>
            <person name="Li F."/>
        </authorList>
    </citation>
    <scope>NUCLEOTIDE SEQUENCE [LARGE SCALE GENOMIC DNA]</scope>
    <source>
        <strain evidence="9 11">ZY16052</strain>
    </source>
</reference>
<evidence type="ECO:0000313" key="10">
    <source>
        <dbReference type="EMBL" id="AXY26769.1"/>
    </source>
</evidence>
<proteinExistence type="inferred from homology"/>
<evidence type="ECO:0000259" key="6">
    <source>
        <dbReference type="PROSITE" id="PS50994"/>
    </source>
</evidence>
<dbReference type="PANTHER" id="PTHR35004">
    <property type="entry name" value="TRANSPOSASE RV3428C-RELATED"/>
    <property type="match status" value="1"/>
</dbReference>
<evidence type="ECO:0000313" key="7">
    <source>
        <dbReference type="EMBL" id="AXY26676.1"/>
    </source>
</evidence>
<dbReference type="EMBL" id="CP023434">
    <property type="protein sequence ID" value="AXY26730.1"/>
    <property type="molecule type" value="Genomic_DNA"/>
</dbReference>
<keyword evidence="11" id="KW-1185">Reference proteome</keyword>
<dbReference type="InterPro" id="IPR009057">
    <property type="entry name" value="Homeodomain-like_sf"/>
</dbReference>
<evidence type="ECO:0000256" key="4">
    <source>
        <dbReference type="ARBA" id="ARBA00023172"/>
    </source>
</evidence>
<accession>A0A347WNS3</accession>
<evidence type="ECO:0000256" key="2">
    <source>
        <dbReference type="ARBA" id="ARBA00022578"/>
    </source>
</evidence>
<dbReference type="SUPFAM" id="SSF46689">
    <property type="entry name" value="Homeodomain-like"/>
    <property type="match status" value="1"/>
</dbReference>
<dbReference type="KEGG" id="abae:CL176_06485"/>
<sequence>MLYIQVKQLYEKKMKISQIAKTLGLSRPTVRKYLSMSFEEAEDWSHKQGKRKKILDEYQEWILEWLREYPHLSSAQVKDWLLERFPDLKVGDSTVRLYVTHLREVHQIPKQESPRQYQAVPELPMGQQIQVDWGESTQKTDKGTSIKLYVMCFILSHSRYKYMYWLDRPFTTQDAIRGHELAFQYFGGRTEEIVYDQDRIISVSENAGDLILTCRFQQYVNERGFKVSLCRAADPESKGKIESMVKYVKQNFADSRVYSNLDNWNKRAIRWLERTGNEKKHEVTKKRPREVFATEKEYLIQVPQLNTFPDVINTSITRKISKDNTVMYKSNRYSVPLGTYGALPHNQCLVSLTDEELSVIHPVTQEVIATHKLNQGKGALIQKKSHCRDKNRSSQHLKESLLKQLQTDTIATRYVKTVCKNYPRYQIDQLTMIQSVVDDDINIAIKGIHQCDKLNLYSANDLRLIVQSLKQREASERIDIDGSSDNTMRDTYYVTTRPMSIYTDILKGSEHK</sequence>
<dbReference type="Gene3D" id="1.10.10.60">
    <property type="entry name" value="Homeodomain-like"/>
    <property type="match status" value="1"/>
</dbReference>
<keyword evidence="2" id="KW-0815">Transposition</keyword>
<organism evidence="9 11">
    <name type="scientific">Suicoccus acidiformans</name>
    <dbReference type="NCBI Taxonomy" id="2036206"/>
    <lineage>
        <taxon>Bacteria</taxon>
        <taxon>Bacillati</taxon>
        <taxon>Bacillota</taxon>
        <taxon>Bacilli</taxon>
        <taxon>Lactobacillales</taxon>
        <taxon>Aerococcaceae</taxon>
        <taxon>Suicoccus</taxon>
    </lineage>
</organism>
<evidence type="ECO:0000256" key="3">
    <source>
        <dbReference type="ARBA" id="ARBA00023125"/>
    </source>
</evidence>
<dbReference type="PANTHER" id="PTHR35004:SF6">
    <property type="entry name" value="TRANSPOSASE"/>
    <property type="match status" value="1"/>
</dbReference>
<dbReference type="SUPFAM" id="SSF53098">
    <property type="entry name" value="Ribonuclease H-like"/>
    <property type="match status" value="1"/>
</dbReference>
<dbReference type="PROSITE" id="PS50994">
    <property type="entry name" value="INTEGRASE"/>
    <property type="match status" value="1"/>
</dbReference>
<dbReference type="Pfam" id="PF22483">
    <property type="entry name" value="Mu-transpos_C_2"/>
    <property type="match status" value="1"/>
</dbReference>
<evidence type="ECO:0000256" key="1">
    <source>
        <dbReference type="ARBA" id="ARBA00009277"/>
    </source>
</evidence>
<dbReference type="GO" id="GO:0000150">
    <property type="term" value="F:DNA strand exchange activity"/>
    <property type="evidence" value="ECO:0007669"/>
    <property type="project" value="InterPro"/>
</dbReference>
<dbReference type="KEGG" id="abae:CL176_09980"/>
<protein>
    <submittedName>
        <fullName evidence="9">IS21 family transposase</fullName>
    </submittedName>
</protein>
<dbReference type="OrthoDB" id="92877at2"/>
<keyword evidence="3" id="KW-0238">DNA-binding</keyword>
<dbReference type="InterPro" id="IPR006120">
    <property type="entry name" value="Resolvase_HTH_dom"/>
</dbReference>
<dbReference type="InterPro" id="IPR012337">
    <property type="entry name" value="RNaseH-like_sf"/>
</dbReference>
<name>A0A347WNS3_9LACT</name>
<comment type="similarity">
    <text evidence="1">Belongs to the transposase IS21/IS408/IS1162 family.</text>
</comment>
<evidence type="ECO:0000313" key="11">
    <source>
        <dbReference type="Proteomes" id="UP000263232"/>
    </source>
</evidence>
<dbReference type="Proteomes" id="UP000263232">
    <property type="component" value="Chromosome"/>
</dbReference>
<dbReference type="EMBL" id="CP023434">
    <property type="protein sequence ID" value="AXY26721.1"/>
    <property type="molecule type" value="Genomic_DNA"/>
</dbReference>
<dbReference type="NCBIfam" id="NF033546">
    <property type="entry name" value="transpos_IS21"/>
    <property type="match status" value="1"/>
</dbReference>
<dbReference type="KEGG" id="abae:CL176_00170"/>
<keyword evidence="4" id="KW-0233">DNA recombination</keyword>
<dbReference type="InterPro" id="IPR036397">
    <property type="entry name" value="RNaseH_sf"/>
</dbReference>
<feature type="domain" description="HTH IS21-type" evidence="5">
    <location>
        <begin position="1"/>
        <end position="66"/>
    </location>
</feature>
<dbReference type="EMBL" id="CP023434">
    <property type="protein sequence ID" value="AXY26676.1"/>
    <property type="molecule type" value="Genomic_DNA"/>
</dbReference>
<evidence type="ECO:0000313" key="8">
    <source>
        <dbReference type="EMBL" id="AXY26721.1"/>
    </source>
</evidence>
<dbReference type="EMBL" id="CP023434">
    <property type="protein sequence ID" value="AXY26769.1"/>
    <property type="molecule type" value="Genomic_DNA"/>
</dbReference>
<dbReference type="KEGG" id="abae:CL176_05550"/>
<dbReference type="InterPro" id="IPR054353">
    <property type="entry name" value="IstA-like_C"/>
</dbReference>
<evidence type="ECO:0000259" key="5">
    <source>
        <dbReference type="PROSITE" id="PS50531"/>
    </source>
</evidence>
<dbReference type="Gene3D" id="3.30.420.10">
    <property type="entry name" value="Ribonuclease H-like superfamily/Ribonuclease H"/>
    <property type="match status" value="1"/>
</dbReference>
<gene>
    <name evidence="7" type="ORF">CL176_00170</name>
    <name evidence="8" type="ORF">CL176_05550</name>
    <name evidence="9" type="ORF">CL176_06485</name>
    <name evidence="10" type="ORF">CL176_09980</name>
</gene>